<sequence>MWFNLQHQLHGPISDPSQADKSPKSDNLQLAPALHFPAASAGHHDEGNHRGPHHHYQASQVGGGDGEGRGHGHVTGPGGSHCVAVCAQGRTAAGGCVEGTRLLWN</sequence>
<proteinExistence type="predicted"/>
<reference evidence="2" key="1">
    <citation type="submission" date="2021-05" db="EMBL/GenBank/DDBJ databases">
        <authorList>
            <person name="Alioto T."/>
            <person name="Alioto T."/>
            <person name="Gomez Garrido J."/>
        </authorList>
    </citation>
    <scope>NUCLEOTIDE SEQUENCE</scope>
</reference>
<feature type="compositionally biased region" description="Polar residues" evidence="1">
    <location>
        <begin position="15"/>
        <end position="28"/>
    </location>
</feature>
<dbReference type="EMBL" id="HBUE01122034">
    <property type="protein sequence ID" value="CAG6492830.1"/>
    <property type="molecule type" value="Transcribed_RNA"/>
</dbReference>
<dbReference type="AlphaFoldDB" id="A0A8D8CF95"/>
<feature type="region of interest" description="Disordered" evidence="1">
    <location>
        <begin position="1"/>
        <end position="75"/>
    </location>
</feature>
<name>A0A8D8CF95_CULPI</name>
<organism evidence="2">
    <name type="scientific">Culex pipiens</name>
    <name type="common">House mosquito</name>
    <dbReference type="NCBI Taxonomy" id="7175"/>
    <lineage>
        <taxon>Eukaryota</taxon>
        <taxon>Metazoa</taxon>
        <taxon>Ecdysozoa</taxon>
        <taxon>Arthropoda</taxon>
        <taxon>Hexapoda</taxon>
        <taxon>Insecta</taxon>
        <taxon>Pterygota</taxon>
        <taxon>Neoptera</taxon>
        <taxon>Endopterygota</taxon>
        <taxon>Diptera</taxon>
        <taxon>Nematocera</taxon>
        <taxon>Culicoidea</taxon>
        <taxon>Culicidae</taxon>
        <taxon>Culicinae</taxon>
        <taxon>Culicini</taxon>
        <taxon>Culex</taxon>
        <taxon>Culex</taxon>
    </lineage>
</organism>
<protein>
    <submittedName>
        <fullName evidence="2">(northern house mosquito) hypothetical protein</fullName>
    </submittedName>
</protein>
<evidence type="ECO:0000313" key="2">
    <source>
        <dbReference type="EMBL" id="CAG6492830.1"/>
    </source>
</evidence>
<accession>A0A8D8CF95</accession>
<evidence type="ECO:0000256" key="1">
    <source>
        <dbReference type="SAM" id="MobiDB-lite"/>
    </source>
</evidence>